<feature type="transmembrane region" description="Helical" evidence="2">
    <location>
        <begin position="6"/>
        <end position="25"/>
    </location>
</feature>
<dbReference type="EMBL" id="BAAAZI010000010">
    <property type="protein sequence ID" value="GAA4143530.1"/>
    <property type="molecule type" value="Genomic_DNA"/>
</dbReference>
<keyword evidence="4" id="KW-1185">Reference proteome</keyword>
<reference evidence="4" key="1">
    <citation type="journal article" date="2019" name="Int. J. Syst. Evol. Microbiol.">
        <title>The Global Catalogue of Microorganisms (GCM) 10K type strain sequencing project: providing services to taxonomists for standard genome sequencing and annotation.</title>
        <authorList>
            <consortium name="The Broad Institute Genomics Platform"/>
            <consortium name="The Broad Institute Genome Sequencing Center for Infectious Disease"/>
            <person name="Wu L."/>
            <person name="Ma J."/>
        </authorList>
    </citation>
    <scope>NUCLEOTIDE SEQUENCE [LARGE SCALE GENOMIC DNA]</scope>
    <source>
        <strain evidence="4">JCM 16704</strain>
    </source>
</reference>
<feature type="compositionally biased region" description="Polar residues" evidence="1">
    <location>
        <begin position="42"/>
        <end position="61"/>
    </location>
</feature>
<accession>A0ABP7YY71</accession>
<keyword evidence="2" id="KW-0472">Membrane</keyword>
<protein>
    <recommendedName>
        <fullName evidence="5">DUF4834 family protein</fullName>
    </recommendedName>
</protein>
<dbReference type="Pfam" id="PF16118">
    <property type="entry name" value="DUF4834"/>
    <property type="match status" value="1"/>
</dbReference>
<feature type="compositionally biased region" description="Basic and acidic residues" evidence="1">
    <location>
        <begin position="62"/>
        <end position="72"/>
    </location>
</feature>
<comment type="caution">
    <text evidence="3">The sequence shown here is derived from an EMBL/GenBank/DDBJ whole genome shotgun (WGS) entry which is preliminary data.</text>
</comment>
<name>A0ABP7YY71_9SPHI</name>
<evidence type="ECO:0000256" key="2">
    <source>
        <dbReference type="SAM" id="Phobius"/>
    </source>
</evidence>
<sequence length="100" mass="11710">MTFIYFLISIVVFYYIFKFGMRLLLPFFMKKVAEKIMNGQQGQYANEGPQQGRYQDPFSQFKNRDSRPDGRVQVDYMPPKAKKGKGTETAGEFVDFEEVK</sequence>
<feature type="region of interest" description="Disordered" evidence="1">
    <location>
        <begin position="42"/>
        <end position="100"/>
    </location>
</feature>
<keyword evidence="2" id="KW-1133">Transmembrane helix</keyword>
<evidence type="ECO:0000256" key="1">
    <source>
        <dbReference type="SAM" id="MobiDB-lite"/>
    </source>
</evidence>
<gene>
    <name evidence="3" type="ORF">GCM10022216_25550</name>
</gene>
<proteinExistence type="predicted"/>
<evidence type="ECO:0000313" key="3">
    <source>
        <dbReference type="EMBL" id="GAA4143530.1"/>
    </source>
</evidence>
<dbReference type="InterPro" id="IPR032272">
    <property type="entry name" value="DUF4834"/>
</dbReference>
<keyword evidence="2" id="KW-0812">Transmembrane</keyword>
<dbReference type="Proteomes" id="UP001500101">
    <property type="component" value="Unassembled WGS sequence"/>
</dbReference>
<evidence type="ECO:0008006" key="5">
    <source>
        <dbReference type="Google" id="ProtNLM"/>
    </source>
</evidence>
<dbReference type="RefSeq" id="WP_344675138.1">
    <property type="nucleotide sequence ID" value="NZ_BAAAZI010000010.1"/>
</dbReference>
<evidence type="ECO:0000313" key="4">
    <source>
        <dbReference type="Proteomes" id="UP001500101"/>
    </source>
</evidence>
<organism evidence="3 4">
    <name type="scientific">Sphingobacterium kyonggiense</name>
    <dbReference type="NCBI Taxonomy" id="714075"/>
    <lineage>
        <taxon>Bacteria</taxon>
        <taxon>Pseudomonadati</taxon>
        <taxon>Bacteroidota</taxon>
        <taxon>Sphingobacteriia</taxon>
        <taxon>Sphingobacteriales</taxon>
        <taxon>Sphingobacteriaceae</taxon>
        <taxon>Sphingobacterium</taxon>
    </lineage>
</organism>